<feature type="domain" description="EGF-like" evidence="8">
    <location>
        <begin position="105"/>
        <end position="143"/>
    </location>
</feature>
<evidence type="ECO:0000259" key="8">
    <source>
        <dbReference type="PROSITE" id="PS50026"/>
    </source>
</evidence>
<keyword evidence="5" id="KW-0325">Glycoprotein</keyword>
<evidence type="ECO:0000256" key="1">
    <source>
        <dbReference type="ARBA" id="ARBA00022536"/>
    </source>
</evidence>
<dbReference type="FunFam" id="2.10.25.10:FF:000100">
    <property type="entry name" value="neurogenic locus notch homolog protein 3"/>
    <property type="match status" value="1"/>
</dbReference>
<dbReference type="SMART" id="SM00179">
    <property type="entry name" value="EGF_CA"/>
    <property type="match status" value="3"/>
</dbReference>
<dbReference type="InterPro" id="IPR000742">
    <property type="entry name" value="EGF"/>
</dbReference>
<dbReference type="PROSITE" id="PS00022">
    <property type="entry name" value="EGF_1"/>
    <property type="match status" value="4"/>
</dbReference>
<evidence type="ECO:0000256" key="3">
    <source>
        <dbReference type="ARBA" id="ARBA00022737"/>
    </source>
</evidence>
<evidence type="ECO:0000313" key="10">
    <source>
        <dbReference type="Proteomes" id="UP001230051"/>
    </source>
</evidence>
<evidence type="ECO:0000256" key="6">
    <source>
        <dbReference type="PROSITE-ProRule" id="PRU00076"/>
    </source>
</evidence>
<dbReference type="CDD" id="cd00054">
    <property type="entry name" value="EGF_CA"/>
    <property type="match status" value="2"/>
</dbReference>
<feature type="signal peptide" evidence="7">
    <location>
        <begin position="1"/>
        <end position="23"/>
    </location>
</feature>
<gene>
    <name evidence="9" type="ORF">AOXY_G13452</name>
</gene>
<comment type="caution">
    <text evidence="6">Lacks conserved residue(s) required for the propagation of feature annotation.</text>
</comment>
<dbReference type="AlphaFoldDB" id="A0AAD8D9L1"/>
<dbReference type="PROSITE" id="PS50026">
    <property type="entry name" value="EGF_3"/>
    <property type="match status" value="5"/>
</dbReference>
<sequence length="264" mass="28261">MGIPRHAVGQILLILSWILVSEALQCRGVKEPCINDGKCIPYNNGTGYCKCAAGYLGEYCQHKDTCLPDTCRNRGNCTATVFGGVVRTSCTCPLGFSGTICETPQPTACYPQNPCHNQGTCRLLTQDRWECVCPRGWTGKSCQRVDSCASQPCQHGGTCSALSRERFTCSCLPGYTGTTCQADIDECAARRAVPEQGAVCKHAREPTASASRASAGSTVRRLVPCAPSPCLNGGTCRPTSDVSYECNCLPGRNPRLPRIPVVRG</sequence>
<feature type="disulfide bond" evidence="6">
    <location>
        <begin position="171"/>
        <end position="180"/>
    </location>
</feature>
<dbReference type="Proteomes" id="UP001230051">
    <property type="component" value="Unassembled WGS sequence"/>
</dbReference>
<keyword evidence="1 6" id="KW-0245">EGF-like domain</keyword>
<feature type="domain" description="EGF-like" evidence="8">
    <location>
        <begin position="221"/>
        <end position="258"/>
    </location>
</feature>
<keyword evidence="2 7" id="KW-0732">Signal</keyword>
<dbReference type="FunFam" id="2.10.25.10:FF:000173">
    <property type="entry name" value="Neurogenic locus notch protein 2"/>
    <property type="match status" value="1"/>
</dbReference>
<feature type="domain" description="EGF-like" evidence="8">
    <location>
        <begin position="22"/>
        <end position="61"/>
    </location>
</feature>
<feature type="domain" description="EGF-like" evidence="8">
    <location>
        <begin position="144"/>
        <end position="181"/>
    </location>
</feature>
<evidence type="ECO:0000256" key="4">
    <source>
        <dbReference type="ARBA" id="ARBA00023157"/>
    </source>
</evidence>
<dbReference type="InterPro" id="IPR051022">
    <property type="entry name" value="Notch_Cell-Fate_Det"/>
</dbReference>
<evidence type="ECO:0000256" key="5">
    <source>
        <dbReference type="ARBA" id="ARBA00023180"/>
    </source>
</evidence>
<evidence type="ECO:0000256" key="7">
    <source>
        <dbReference type="SAM" id="SignalP"/>
    </source>
</evidence>
<dbReference type="GO" id="GO:0005509">
    <property type="term" value="F:calcium ion binding"/>
    <property type="evidence" value="ECO:0007669"/>
    <property type="project" value="InterPro"/>
</dbReference>
<keyword evidence="4 6" id="KW-1015">Disulfide bond</keyword>
<feature type="disulfide bond" evidence="6">
    <location>
        <begin position="133"/>
        <end position="142"/>
    </location>
</feature>
<evidence type="ECO:0000256" key="2">
    <source>
        <dbReference type="ARBA" id="ARBA00022729"/>
    </source>
</evidence>
<comment type="caution">
    <text evidence="9">The sequence shown here is derived from an EMBL/GenBank/DDBJ whole genome shotgun (WGS) entry which is preliminary data.</text>
</comment>
<organism evidence="9 10">
    <name type="scientific">Acipenser oxyrinchus oxyrinchus</name>
    <dbReference type="NCBI Taxonomy" id="40147"/>
    <lineage>
        <taxon>Eukaryota</taxon>
        <taxon>Metazoa</taxon>
        <taxon>Chordata</taxon>
        <taxon>Craniata</taxon>
        <taxon>Vertebrata</taxon>
        <taxon>Euteleostomi</taxon>
        <taxon>Actinopterygii</taxon>
        <taxon>Chondrostei</taxon>
        <taxon>Acipenseriformes</taxon>
        <taxon>Acipenseridae</taxon>
        <taxon>Acipenser</taxon>
    </lineage>
</organism>
<proteinExistence type="predicted"/>
<accession>A0AAD8D9L1</accession>
<dbReference type="PANTHER" id="PTHR24049:SF32">
    <property type="entry name" value="EGF-LIKE DOMAIN-CONTAINING PROTEIN"/>
    <property type="match status" value="1"/>
</dbReference>
<feature type="chain" id="PRO_5042290138" description="EGF-like domain-containing protein" evidence="7">
    <location>
        <begin position="24"/>
        <end position="264"/>
    </location>
</feature>
<dbReference type="PROSITE" id="PS01186">
    <property type="entry name" value="EGF_2"/>
    <property type="match status" value="4"/>
</dbReference>
<keyword evidence="10" id="KW-1185">Reference proteome</keyword>
<dbReference type="InterPro" id="IPR001881">
    <property type="entry name" value="EGF-like_Ca-bd_dom"/>
</dbReference>
<evidence type="ECO:0000313" key="9">
    <source>
        <dbReference type="EMBL" id="KAK1165040.1"/>
    </source>
</evidence>
<name>A0AAD8D9L1_ACIOX</name>
<feature type="disulfide bond" evidence="6">
    <location>
        <begin position="51"/>
        <end position="60"/>
    </location>
</feature>
<dbReference type="SMART" id="SM00181">
    <property type="entry name" value="EGF"/>
    <property type="match status" value="5"/>
</dbReference>
<dbReference type="PANTHER" id="PTHR24049">
    <property type="entry name" value="CRUMBS FAMILY MEMBER"/>
    <property type="match status" value="1"/>
</dbReference>
<protein>
    <recommendedName>
        <fullName evidence="8">EGF-like domain-containing protein</fullName>
    </recommendedName>
</protein>
<dbReference type="Pfam" id="PF00008">
    <property type="entry name" value="EGF"/>
    <property type="match status" value="4"/>
</dbReference>
<feature type="disulfide bond" evidence="6">
    <location>
        <begin position="92"/>
        <end position="101"/>
    </location>
</feature>
<keyword evidence="3" id="KW-0677">Repeat</keyword>
<dbReference type="EMBL" id="JAGXEW010000012">
    <property type="protein sequence ID" value="KAK1165040.1"/>
    <property type="molecule type" value="Genomic_DNA"/>
</dbReference>
<feature type="domain" description="EGF-like" evidence="8">
    <location>
        <begin position="62"/>
        <end position="102"/>
    </location>
</feature>
<reference evidence="9" key="1">
    <citation type="submission" date="2022-02" db="EMBL/GenBank/DDBJ databases">
        <title>Atlantic sturgeon de novo genome assembly.</title>
        <authorList>
            <person name="Stock M."/>
            <person name="Klopp C."/>
            <person name="Guiguen Y."/>
            <person name="Cabau C."/>
            <person name="Parinello H."/>
            <person name="Santidrian Yebra-Pimentel E."/>
            <person name="Kuhl H."/>
            <person name="Dirks R.P."/>
            <person name="Guessner J."/>
            <person name="Wuertz S."/>
            <person name="Du K."/>
            <person name="Schartl M."/>
        </authorList>
    </citation>
    <scope>NUCLEOTIDE SEQUENCE</scope>
    <source>
        <strain evidence="9">STURGEONOMICS-FGT-2020</strain>
        <tissue evidence="9">Whole blood</tissue>
    </source>
</reference>
<dbReference type="Gene3D" id="2.10.25.10">
    <property type="entry name" value="Laminin"/>
    <property type="match status" value="5"/>
</dbReference>
<dbReference type="SUPFAM" id="SSF57196">
    <property type="entry name" value="EGF/Laminin"/>
    <property type="match status" value="5"/>
</dbReference>